<evidence type="ECO:0000313" key="2">
    <source>
        <dbReference type="EMBL" id="SUC39746.1"/>
    </source>
</evidence>
<evidence type="ECO:0000313" key="4">
    <source>
        <dbReference type="Proteomes" id="UP000254191"/>
    </source>
</evidence>
<evidence type="ECO:0000313" key="1">
    <source>
        <dbReference type="EMBL" id="SPY95928.1"/>
    </source>
</evidence>
<evidence type="ECO:0000313" key="3">
    <source>
        <dbReference type="Proteomes" id="UP000251485"/>
    </source>
</evidence>
<gene>
    <name evidence="1" type="ORF">NCTC10975_01626</name>
    <name evidence="2" type="ORF">NCTC11938_04009</name>
</gene>
<dbReference type="AlphaFoldDB" id="A0A2X2BN38"/>
<sequence length="89" mass="10393">MHLYVTFSLLVVFLLQIDSVTTNNRALPHKINTQLYTKECEIIIYVKDSKYIDVAEGNIFYNISHANIFSYQSKTGYNTALYNNEEMFL</sequence>
<dbReference type="Proteomes" id="UP000254191">
    <property type="component" value="Unassembled WGS sequence"/>
</dbReference>
<organism evidence="1 3">
    <name type="scientific">Proteus mirabilis</name>
    <dbReference type="NCBI Taxonomy" id="584"/>
    <lineage>
        <taxon>Bacteria</taxon>
        <taxon>Pseudomonadati</taxon>
        <taxon>Pseudomonadota</taxon>
        <taxon>Gammaproteobacteria</taxon>
        <taxon>Enterobacterales</taxon>
        <taxon>Morganellaceae</taxon>
        <taxon>Proteus</taxon>
    </lineage>
</organism>
<name>A0A2X2BN38_PROMI</name>
<reference evidence="3 4" key="1">
    <citation type="submission" date="2018-06" db="EMBL/GenBank/DDBJ databases">
        <authorList>
            <consortium name="Pathogen Informatics"/>
            <person name="Doyle S."/>
        </authorList>
    </citation>
    <scope>NUCLEOTIDE SEQUENCE [LARGE SCALE GENOMIC DNA]</scope>
    <source>
        <strain evidence="1 3">NCTC10975</strain>
        <strain evidence="2 4">NCTC11938</strain>
    </source>
</reference>
<accession>A0A2X2BN38</accession>
<proteinExistence type="predicted"/>
<dbReference type="EMBL" id="UGTS01000006">
    <property type="protein sequence ID" value="SUC39746.1"/>
    <property type="molecule type" value="Genomic_DNA"/>
</dbReference>
<protein>
    <submittedName>
        <fullName evidence="1">Uncharacterized protein</fullName>
    </submittedName>
</protein>
<dbReference type="EMBL" id="UAUE01000010">
    <property type="protein sequence ID" value="SPY95928.1"/>
    <property type="molecule type" value="Genomic_DNA"/>
</dbReference>
<dbReference type="Proteomes" id="UP000251485">
    <property type="component" value="Unassembled WGS sequence"/>
</dbReference>